<protein>
    <submittedName>
        <fullName evidence="1">Uncharacterized protein</fullName>
    </submittedName>
</protein>
<name>A0A1M6MDG9_MALRU</name>
<dbReference type="EMBL" id="FQZT01000017">
    <property type="protein sequence ID" value="SHJ81504.1"/>
    <property type="molecule type" value="Genomic_DNA"/>
</dbReference>
<reference evidence="1 2" key="1">
    <citation type="submission" date="2016-11" db="EMBL/GenBank/DDBJ databases">
        <authorList>
            <person name="Jaros S."/>
            <person name="Januszkiewicz K."/>
            <person name="Wedrychowicz H."/>
        </authorList>
    </citation>
    <scope>NUCLEOTIDE SEQUENCE [LARGE SCALE GENOMIC DNA]</scope>
    <source>
        <strain evidence="1 2">DSM 5091</strain>
    </source>
</reference>
<dbReference type="Proteomes" id="UP000184171">
    <property type="component" value="Unassembled WGS sequence"/>
</dbReference>
<dbReference type="InterPro" id="IPR011990">
    <property type="entry name" value="TPR-like_helical_dom_sf"/>
</dbReference>
<proteinExistence type="predicted"/>
<dbReference type="RefSeq" id="WP_072909791.1">
    <property type="nucleotide sequence ID" value="NZ_FQZT01000017.1"/>
</dbReference>
<dbReference type="SUPFAM" id="SSF48452">
    <property type="entry name" value="TPR-like"/>
    <property type="match status" value="1"/>
</dbReference>
<dbReference type="STRING" id="1122189.SAMN02745165_03257"/>
<evidence type="ECO:0000313" key="1">
    <source>
        <dbReference type="EMBL" id="SHJ81504.1"/>
    </source>
</evidence>
<dbReference type="OrthoDB" id="5428062at2"/>
<keyword evidence="2" id="KW-1185">Reference proteome</keyword>
<dbReference type="Gene3D" id="1.25.40.10">
    <property type="entry name" value="Tetratricopeptide repeat domain"/>
    <property type="match status" value="3"/>
</dbReference>
<accession>A0A1M6MDG9</accession>
<organism evidence="1 2">
    <name type="scientific">Malonomonas rubra DSM 5091</name>
    <dbReference type="NCBI Taxonomy" id="1122189"/>
    <lineage>
        <taxon>Bacteria</taxon>
        <taxon>Pseudomonadati</taxon>
        <taxon>Thermodesulfobacteriota</taxon>
        <taxon>Desulfuromonadia</taxon>
        <taxon>Desulfuromonadales</taxon>
        <taxon>Geopsychrobacteraceae</taxon>
        <taxon>Malonomonas</taxon>
    </lineage>
</organism>
<evidence type="ECO:0000313" key="2">
    <source>
        <dbReference type="Proteomes" id="UP000184171"/>
    </source>
</evidence>
<dbReference type="AlphaFoldDB" id="A0A1M6MDG9"/>
<gene>
    <name evidence="1" type="ORF">SAMN02745165_03257</name>
</gene>
<sequence>MSYPTQIIKILGIALFLLLFFLSSVLPVRAASRVTLTGIEKKEDVGRTLISFNFTSLPEFAVESSGQRVDLLLQNVWVSAQMRKLPEDETVVKILFAQKQQELLTSLLLRRAPVEVRAESKLAPPRIEMELLWEGDTQARPGVAFRISDMPVRKAGKKAQEFEQKSPWDGRWNAFFREYRSDFKITIPQKYSLPSLPKLVMDSTSPLLPLQQFADEGKWLSLIRKAGQLQGLTVEQQEIRDLLLSEAQLRTDAVAAALYRLEQLQDQQTADPVRVDYLTAYAEAVAGQPMVAELQLQELLPTLDKTAPLTSYCYLLAAETALAGKKPQQALDYLKTEKLPWPTSLLSLVDLRTADARAGLGELKEAVELYRELEEEEGLYGYYPAACNRAATSAFKVGEYATAGRFYGRLGEQQLETGADLVQFAIGSSAYEAGDIDWGVIGLQKATLDWPGTEGGERAELRLIDHKLISGDEFELAKAATSYAQLAQHSAFRKVREEAFFKRGLSLYLLAEHRESINDLMRFRREFGSSELRREADLLLLKQIPIVVNKLLQQGNDFDAVVLVEQNRKLLLRGGVDQNFLQDLAESFENLGLYPRAGRVLLYLYDRAKSESERKPLYLPLARTFLKRGEYSNASDYADRYLKKYPRGKDAGAIFGLLLDAFEKQGRTEEMIAWLERKNRPSSPELESRAAWIYWQQQRYEEVVRSLEKALKTEKGMPVKEMALLAEAYYQLRRNAAADEAFFHLQDDPEYASQARYRRAQILLRAGKKRSALNLLAKLVEEDGNSPWGKLAQDLLIQEKR</sequence>